<dbReference type="Proteomes" id="UP001148737">
    <property type="component" value="Unassembled WGS sequence"/>
</dbReference>
<organism evidence="1 2">
    <name type="scientific">Lecanicillium saksenae</name>
    <dbReference type="NCBI Taxonomy" id="468837"/>
    <lineage>
        <taxon>Eukaryota</taxon>
        <taxon>Fungi</taxon>
        <taxon>Dikarya</taxon>
        <taxon>Ascomycota</taxon>
        <taxon>Pezizomycotina</taxon>
        <taxon>Sordariomycetes</taxon>
        <taxon>Hypocreomycetidae</taxon>
        <taxon>Hypocreales</taxon>
        <taxon>Cordycipitaceae</taxon>
        <taxon>Lecanicillium</taxon>
    </lineage>
</organism>
<evidence type="ECO:0000313" key="2">
    <source>
        <dbReference type="Proteomes" id="UP001148737"/>
    </source>
</evidence>
<accession>A0ACC1QTY9</accession>
<proteinExistence type="predicted"/>
<protein>
    <submittedName>
        <fullName evidence="1">Uncharacterized protein</fullName>
    </submittedName>
</protein>
<evidence type="ECO:0000313" key="1">
    <source>
        <dbReference type="EMBL" id="KAJ3493073.1"/>
    </source>
</evidence>
<dbReference type="EMBL" id="JANAKD010000526">
    <property type="protein sequence ID" value="KAJ3493073.1"/>
    <property type="molecule type" value="Genomic_DNA"/>
</dbReference>
<reference evidence="1" key="1">
    <citation type="submission" date="2022-07" db="EMBL/GenBank/DDBJ databases">
        <title>Genome Sequence of Lecanicillium saksenae.</title>
        <authorList>
            <person name="Buettner E."/>
        </authorList>
    </citation>
    <scope>NUCLEOTIDE SEQUENCE</scope>
    <source>
        <strain evidence="1">VT-O1</strain>
    </source>
</reference>
<comment type="caution">
    <text evidence="1">The sequence shown here is derived from an EMBL/GenBank/DDBJ whole genome shotgun (WGS) entry which is preliminary data.</text>
</comment>
<keyword evidence="2" id="KW-1185">Reference proteome</keyword>
<sequence length="1094" mass="121929">MILKPSKNEPWICDMSAKQLYFVRSSDSKLTPLLLQSFQDAASLPPTRLWLRQGTPPTSPATTVGRMSYWIAAPVLEQGTRSLRLGDYRAVGHAFLRLAASLPLSCFLFYGIELFSHAVQVAIATRSFGHISTNDGYRPVRDRASLTPAPVSGGSTASIRGAAYTDGEVASPTPHVGDDNEAHTEQFETPDQGIASRPRYLCYIRGPDQDTYETVNVSKFIKEEGHDIDLEYVFVSYTRHQFRVATNKEIAEFTGYPDEATREANRQLAERDRKTLTQWGITAAKRAGKRAFWIDFECVRDKDGDARSTSKSDDVYRICDVVRTAHSMIIALGPHVDEKVAAILAGQNYPLSTSQQEQTTQWLRHWGSRLWTLPELLLCPGEHRVKLYLLDQASDNPVALAKRDFVARAWSDANLVKELVYHFEPSATLAPTQFMHTALECLTGRGTSKFSDGDIAYALMGLFPIKQRPRVNPKDSGFQAFARLSLANDSGGFLSRLICMLPPGQQSNEGMNWYDSIRDNWGVKIWNVFPSSYAVELATDAPDTLVLDGAPSAAIRWDWFDKDVVKAGEWINAVMAFGFATPDAEFQPSPRVKLLQHIKSAIISALLVPVFYLWTQLFLRPRRIPADLVGIEGHVDAATIERHLWGFNHGRLSQTQLCSADYQDDEPNAGATLQGPKSQVEQPKFTLIDTHMMTVTHISTRKPPVAVFAVGSENGMQRVLLCSYDWRDDTFERETVLRVETPMLDQMKRIGKFRLRLQPLEDDYVPAARAAIKAEDKLTSDSIPTWKLEFLFLIIVFLGIQTLLQVYTCPGWEQPASYAVGIALVQIPAYLLISHCSITRLLPPLLMLKGQLDSINGLTLTDDSERSLGTAGYAIYSTVEGAVSGLIFTVLLVSLWSWWRLSPAQLTARTLLFAMCTGLLPAMVAPVAFERSDPDRMYILSQSTLGLFTMVVLLGWNRLGRPDEVRWLPALVKRRFGQPLRGTISASRRKQLAPFVLFVVAALVHLDTESPPTFVLFTEEFDDSVYLLWFIVALALVIVASTLLAKTNEKGLILLAILAIVPSYIASAAVERATLYRGLLLTLANLPFAVLPCE</sequence>
<name>A0ACC1QTY9_9HYPO</name>
<gene>
    <name evidence="1" type="ORF">NLG97_g4970</name>
</gene>